<keyword evidence="3" id="KW-1185">Reference proteome</keyword>
<accession>A0ABS4NSW1</accession>
<dbReference type="EMBL" id="JAGGLV010000010">
    <property type="protein sequence ID" value="MBP2113146.1"/>
    <property type="molecule type" value="Genomic_DNA"/>
</dbReference>
<evidence type="ECO:0000313" key="3">
    <source>
        <dbReference type="Proteomes" id="UP000773462"/>
    </source>
</evidence>
<proteinExistence type="predicted"/>
<sequence length="180" mass="19933">MENQMLSPQTCNSETVGLPPQSNPSPPFIPIPPTPETLCTNTWVYIWTNTNVGNLWVYVQRVIQGKRNTLTGCALFQDWSGRHYYQQITVDLAYITMYVCHSPASDSMGLSPDSASSGALPSGKPLVKLCLYQQFPVGNFVYELTPLNTTCPTRPGDERILKGSIIIPYDPAMPVTGEFK</sequence>
<organism evidence="2 3">
    <name type="scientific">Paenibacillus silagei</name>
    <dbReference type="NCBI Taxonomy" id="1670801"/>
    <lineage>
        <taxon>Bacteria</taxon>
        <taxon>Bacillati</taxon>
        <taxon>Bacillota</taxon>
        <taxon>Bacilli</taxon>
        <taxon>Bacillales</taxon>
        <taxon>Paenibacillaceae</taxon>
        <taxon>Paenibacillus</taxon>
    </lineage>
</organism>
<feature type="region of interest" description="Disordered" evidence="1">
    <location>
        <begin position="1"/>
        <end position="29"/>
    </location>
</feature>
<dbReference type="Proteomes" id="UP000773462">
    <property type="component" value="Unassembled WGS sequence"/>
</dbReference>
<comment type="caution">
    <text evidence="2">The sequence shown here is derived from an EMBL/GenBank/DDBJ whole genome shotgun (WGS) entry which is preliminary data.</text>
</comment>
<feature type="compositionally biased region" description="Polar residues" evidence="1">
    <location>
        <begin position="1"/>
        <end position="15"/>
    </location>
</feature>
<evidence type="ECO:0000313" key="2">
    <source>
        <dbReference type="EMBL" id="MBP2113146.1"/>
    </source>
</evidence>
<name>A0ABS4NSW1_9BACL</name>
<dbReference type="RefSeq" id="WP_209874865.1">
    <property type="nucleotide sequence ID" value="NZ_JAGGLV010000010.1"/>
</dbReference>
<gene>
    <name evidence="2" type="ORF">J2Z70_003305</name>
</gene>
<reference evidence="2 3" key="1">
    <citation type="submission" date="2021-03" db="EMBL/GenBank/DDBJ databases">
        <title>Genomic Encyclopedia of Type Strains, Phase IV (KMG-IV): sequencing the most valuable type-strain genomes for metagenomic binning, comparative biology and taxonomic classification.</title>
        <authorList>
            <person name="Goeker M."/>
        </authorList>
    </citation>
    <scope>NUCLEOTIDE SEQUENCE [LARGE SCALE GENOMIC DNA]</scope>
    <source>
        <strain evidence="2 3">DSM 101953</strain>
    </source>
</reference>
<evidence type="ECO:0000256" key="1">
    <source>
        <dbReference type="SAM" id="MobiDB-lite"/>
    </source>
</evidence>
<protein>
    <submittedName>
        <fullName evidence="2">Uncharacterized protein</fullName>
    </submittedName>
</protein>